<reference evidence="2" key="1">
    <citation type="submission" date="2021-01" db="EMBL/GenBank/DDBJ databases">
        <title>Whole genome shotgun sequence of Virgisporangium aurantiacum NBRC 16421.</title>
        <authorList>
            <person name="Komaki H."/>
            <person name="Tamura T."/>
        </authorList>
    </citation>
    <scope>NUCLEOTIDE SEQUENCE</scope>
    <source>
        <strain evidence="2">NBRC 16421</strain>
    </source>
</reference>
<organism evidence="2 3">
    <name type="scientific">Virgisporangium aurantiacum</name>
    <dbReference type="NCBI Taxonomy" id="175570"/>
    <lineage>
        <taxon>Bacteria</taxon>
        <taxon>Bacillati</taxon>
        <taxon>Actinomycetota</taxon>
        <taxon>Actinomycetes</taxon>
        <taxon>Micromonosporales</taxon>
        <taxon>Micromonosporaceae</taxon>
        <taxon>Virgisporangium</taxon>
    </lineage>
</organism>
<evidence type="ECO:0000313" key="3">
    <source>
        <dbReference type="Proteomes" id="UP000612585"/>
    </source>
</evidence>
<evidence type="ECO:0000256" key="1">
    <source>
        <dbReference type="SAM" id="MobiDB-lite"/>
    </source>
</evidence>
<dbReference type="AlphaFoldDB" id="A0A8J3ZKV1"/>
<sequence>MTLLTSLGRVLAVDRGRAQPITTVRHLHVSPTPLVFVPLKMAGEASAPMAAMIGTDRKNPRLLVVAQPRNRDQRFAFAHDLARLLFAELLPMTLHRPPVPGQPADGPRRCADAPQIWVPNRAGVEFVRMLGRSTRFRKTTGQWAVPQNVPRMGKWLTFYAERVQYPGSSLLVPATAALSAHWATGQSSTEDEHLGTVLAWLDPGGDLTGVEAAQIVEDPVDHPPAGPATDPTFDNTVLAPLVRRYHDNVDNRVERARTETRIESALHKQLIGTWQGMWQAIDLLTAMEPGRHVAERWGDDLSSFTRTADWIENSPAAQPKRDSAVTAAMRLYELERAHARYQAQRAFDDPLVMAEARIVGEAFVGPVTAADPYRRIGQRTRPLITVETTDPVRLPVGERRLRSPARLGQKAELVSITEVGDRLQLVLELSEGMGSGCEPKPGSVPELGEEVCYSLLTTKSRPMPQFPRRDETPWTHGGPPAEYVPTDEDAQEEWQ</sequence>
<name>A0A8J3ZKV1_9ACTN</name>
<dbReference type="RefSeq" id="WP_204013812.1">
    <property type="nucleotide sequence ID" value="NZ_BOPG01000124.1"/>
</dbReference>
<dbReference type="Proteomes" id="UP000612585">
    <property type="component" value="Unassembled WGS sequence"/>
</dbReference>
<accession>A0A8J3ZKV1</accession>
<evidence type="ECO:0000313" key="2">
    <source>
        <dbReference type="EMBL" id="GIJ64653.1"/>
    </source>
</evidence>
<keyword evidence="3" id="KW-1185">Reference proteome</keyword>
<protein>
    <submittedName>
        <fullName evidence="2">Uncharacterized protein</fullName>
    </submittedName>
</protein>
<comment type="caution">
    <text evidence="2">The sequence shown here is derived from an EMBL/GenBank/DDBJ whole genome shotgun (WGS) entry which is preliminary data.</text>
</comment>
<proteinExistence type="predicted"/>
<feature type="compositionally biased region" description="Acidic residues" evidence="1">
    <location>
        <begin position="485"/>
        <end position="495"/>
    </location>
</feature>
<dbReference type="EMBL" id="BOPG01000124">
    <property type="protein sequence ID" value="GIJ64653.1"/>
    <property type="molecule type" value="Genomic_DNA"/>
</dbReference>
<feature type="region of interest" description="Disordered" evidence="1">
    <location>
        <begin position="458"/>
        <end position="495"/>
    </location>
</feature>
<gene>
    <name evidence="2" type="ORF">Vau01_121690</name>
</gene>